<protein>
    <submittedName>
        <fullName evidence="4">Response regulator receiver protein</fullName>
    </submittedName>
</protein>
<reference evidence="4" key="1">
    <citation type="submission" date="2016-01" db="EMBL/GenBank/DDBJ databases">
        <authorList>
            <person name="Peeters C."/>
        </authorList>
    </citation>
    <scope>NUCLEOTIDE SEQUENCE [LARGE SCALE GENOMIC DNA]</scope>
    <source>
        <strain evidence="4">LMG 29318</strain>
    </source>
</reference>
<dbReference type="EMBL" id="FCOF02000005">
    <property type="protein sequence ID" value="SAK50987.1"/>
    <property type="molecule type" value="Genomic_DNA"/>
</dbReference>
<evidence type="ECO:0000256" key="2">
    <source>
        <dbReference type="PROSITE-ProRule" id="PRU00169"/>
    </source>
</evidence>
<gene>
    <name evidence="4" type="ORF">AWB75_01487</name>
</gene>
<keyword evidence="5" id="KW-1185">Reference proteome</keyword>
<evidence type="ECO:0000313" key="4">
    <source>
        <dbReference type="EMBL" id="SAK50987.1"/>
    </source>
</evidence>
<name>A0A158A1L8_9BURK</name>
<dbReference type="AlphaFoldDB" id="A0A158A1L8"/>
<evidence type="ECO:0000256" key="1">
    <source>
        <dbReference type="ARBA" id="ARBA00022553"/>
    </source>
</evidence>
<dbReference type="PROSITE" id="PS50110">
    <property type="entry name" value="RESPONSE_REGULATORY"/>
    <property type="match status" value="1"/>
</dbReference>
<dbReference type="InterPro" id="IPR001789">
    <property type="entry name" value="Sig_transdc_resp-reg_receiver"/>
</dbReference>
<dbReference type="SUPFAM" id="SSF52172">
    <property type="entry name" value="CheY-like"/>
    <property type="match status" value="1"/>
</dbReference>
<dbReference type="InterPro" id="IPR050595">
    <property type="entry name" value="Bact_response_regulator"/>
</dbReference>
<dbReference type="Pfam" id="PF00072">
    <property type="entry name" value="Response_reg"/>
    <property type="match status" value="1"/>
</dbReference>
<evidence type="ECO:0000259" key="3">
    <source>
        <dbReference type="PROSITE" id="PS50110"/>
    </source>
</evidence>
<dbReference type="SMART" id="SM00448">
    <property type="entry name" value="REC"/>
    <property type="match status" value="1"/>
</dbReference>
<dbReference type="Gene3D" id="3.40.50.2300">
    <property type="match status" value="1"/>
</dbReference>
<dbReference type="RefSeq" id="WP_061123444.1">
    <property type="nucleotide sequence ID" value="NZ_FCOF02000005.1"/>
</dbReference>
<dbReference type="Proteomes" id="UP000054870">
    <property type="component" value="Unassembled WGS sequence"/>
</dbReference>
<comment type="caution">
    <text evidence="4">The sequence shown here is derived from an EMBL/GenBank/DDBJ whole genome shotgun (WGS) entry which is preliminary data.</text>
</comment>
<keyword evidence="1 2" id="KW-0597">Phosphoprotein</keyword>
<proteinExistence type="predicted"/>
<dbReference type="OrthoDB" id="9131147at2"/>
<dbReference type="GO" id="GO:0000160">
    <property type="term" value="P:phosphorelay signal transduction system"/>
    <property type="evidence" value="ECO:0007669"/>
    <property type="project" value="InterPro"/>
</dbReference>
<feature type="domain" description="Response regulatory" evidence="3">
    <location>
        <begin position="26"/>
        <end position="142"/>
    </location>
</feature>
<dbReference type="PANTHER" id="PTHR44591:SF3">
    <property type="entry name" value="RESPONSE REGULATORY DOMAIN-CONTAINING PROTEIN"/>
    <property type="match status" value="1"/>
</dbReference>
<evidence type="ECO:0000313" key="5">
    <source>
        <dbReference type="Proteomes" id="UP000054870"/>
    </source>
</evidence>
<dbReference type="InterPro" id="IPR011006">
    <property type="entry name" value="CheY-like_superfamily"/>
</dbReference>
<organism evidence="4 5">
    <name type="scientific">Caballeronia catudaia</name>
    <dbReference type="NCBI Taxonomy" id="1777136"/>
    <lineage>
        <taxon>Bacteria</taxon>
        <taxon>Pseudomonadati</taxon>
        <taxon>Pseudomonadota</taxon>
        <taxon>Betaproteobacteria</taxon>
        <taxon>Burkholderiales</taxon>
        <taxon>Burkholderiaceae</taxon>
        <taxon>Caballeronia</taxon>
    </lineage>
</organism>
<feature type="modified residue" description="4-aspartylphosphate" evidence="2">
    <location>
        <position position="75"/>
    </location>
</feature>
<sequence>MSVTLHSPHCALWTHRRVNVNREQWRILIVDDNAYSAEALSAALASDGCDTRVALSGVDALHAIDVWVPHVVILDITMPEHDGYATARVLRRIGRTRDAVIIAFTALGEEAVRKEGLHSGFDGYCQKGNPPTALVGLIGRLVH</sequence>
<dbReference type="PANTHER" id="PTHR44591">
    <property type="entry name" value="STRESS RESPONSE REGULATOR PROTEIN 1"/>
    <property type="match status" value="1"/>
</dbReference>
<accession>A0A158A1L8</accession>